<sequence length="239" mass="25769">MAAEGSTDSSVSRQRDGDGIRQYYLAVDRVQFKMGTLVDLLKVLGRRAGLPVAICVGARDSLDAVCDTVAASDQFSVSFLHSDLGDSERAAALESFQMAMSQWNYDNIEQTEEEKALEAEARTFRSQVLVMTDASLPSHTLGESPLLARVMINFDLPSKKEAYSRRMSACFGSPAFSSNSGSFSSGLFAGGLVINVMIGGEVSMLRNIEESCGIVIDEMPINISELIDLRLVEAGSNSS</sequence>
<dbReference type="InterPro" id="IPR027417">
    <property type="entry name" value="P-loop_NTPase"/>
</dbReference>
<keyword evidence="2" id="KW-1185">Reference proteome</keyword>
<dbReference type="Proteomes" id="UP000077202">
    <property type="component" value="Unassembled WGS sequence"/>
</dbReference>
<dbReference type="AlphaFoldDB" id="A0A176W9V2"/>
<reference evidence="1" key="1">
    <citation type="submission" date="2016-03" db="EMBL/GenBank/DDBJ databases">
        <title>Mechanisms controlling the formation of the plant cell surface in tip-growing cells are functionally conserved among land plants.</title>
        <authorList>
            <person name="Honkanen S."/>
            <person name="Jones V.A."/>
            <person name="Morieri G."/>
            <person name="Champion C."/>
            <person name="Hetherington A.J."/>
            <person name="Kelly S."/>
            <person name="Saint-Marcoux D."/>
            <person name="Proust H."/>
            <person name="Prescott H."/>
            <person name="Dolan L."/>
        </authorList>
    </citation>
    <scope>NUCLEOTIDE SEQUENCE [LARGE SCALE GENOMIC DNA]</scope>
    <source>
        <tissue evidence="1">Whole gametophyte</tissue>
    </source>
</reference>
<dbReference type="SUPFAM" id="SSF52540">
    <property type="entry name" value="P-loop containing nucleoside triphosphate hydrolases"/>
    <property type="match status" value="1"/>
</dbReference>
<protein>
    <recommendedName>
        <fullName evidence="3">Helicase C-terminal domain-containing protein</fullName>
    </recommendedName>
</protein>
<gene>
    <name evidence="1" type="ORF">AXG93_773s1050</name>
</gene>
<organism evidence="1 2">
    <name type="scientific">Marchantia polymorpha subsp. ruderalis</name>
    <dbReference type="NCBI Taxonomy" id="1480154"/>
    <lineage>
        <taxon>Eukaryota</taxon>
        <taxon>Viridiplantae</taxon>
        <taxon>Streptophyta</taxon>
        <taxon>Embryophyta</taxon>
        <taxon>Marchantiophyta</taxon>
        <taxon>Marchantiopsida</taxon>
        <taxon>Marchantiidae</taxon>
        <taxon>Marchantiales</taxon>
        <taxon>Marchantiaceae</taxon>
        <taxon>Marchantia</taxon>
    </lineage>
</organism>
<evidence type="ECO:0008006" key="3">
    <source>
        <dbReference type="Google" id="ProtNLM"/>
    </source>
</evidence>
<dbReference type="Gene3D" id="3.40.50.300">
    <property type="entry name" value="P-loop containing nucleotide triphosphate hydrolases"/>
    <property type="match status" value="1"/>
</dbReference>
<dbReference type="EMBL" id="LVLJ01001380">
    <property type="protein sequence ID" value="OAE29867.1"/>
    <property type="molecule type" value="Genomic_DNA"/>
</dbReference>
<name>A0A176W9V2_MARPO</name>
<comment type="caution">
    <text evidence="1">The sequence shown here is derived from an EMBL/GenBank/DDBJ whole genome shotgun (WGS) entry which is preliminary data.</text>
</comment>
<accession>A0A176W9V2</accession>
<evidence type="ECO:0000313" key="2">
    <source>
        <dbReference type="Proteomes" id="UP000077202"/>
    </source>
</evidence>
<evidence type="ECO:0000313" key="1">
    <source>
        <dbReference type="EMBL" id="OAE29867.1"/>
    </source>
</evidence>
<proteinExistence type="predicted"/>